<protein>
    <recommendedName>
        <fullName evidence="2">BZIP domain-containing protein</fullName>
    </recommendedName>
</protein>
<dbReference type="GO" id="GO:0005634">
    <property type="term" value="C:nucleus"/>
    <property type="evidence" value="ECO:0007669"/>
    <property type="project" value="TreeGrafter"/>
</dbReference>
<dbReference type="PANTHER" id="PTHR21552">
    <property type="entry name" value="ADULT RETINA PROTEIN"/>
    <property type="match status" value="1"/>
</dbReference>
<evidence type="ECO:0000313" key="3">
    <source>
        <dbReference type="EMBL" id="KAF7696921.1"/>
    </source>
</evidence>
<proteinExistence type="predicted"/>
<feature type="compositionally biased region" description="Low complexity" evidence="1">
    <location>
        <begin position="180"/>
        <end position="191"/>
    </location>
</feature>
<dbReference type="InterPro" id="IPR004827">
    <property type="entry name" value="bZIP"/>
</dbReference>
<dbReference type="CDD" id="cd14809">
    <property type="entry name" value="bZIP_AUREO-like"/>
    <property type="match status" value="1"/>
</dbReference>
<gene>
    <name evidence="3" type="ORF">HF521_005339</name>
</gene>
<feature type="region of interest" description="Disordered" evidence="1">
    <location>
        <begin position="370"/>
        <end position="453"/>
    </location>
</feature>
<dbReference type="Proteomes" id="UP000606274">
    <property type="component" value="Unassembled WGS sequence"/>
</dbReference>
<organism evidence="3 4">
    <name type="scientific">Silurus meridionalis</name>
    <name type="common">Southern catfish</name>
    <name type="synonym">Silurus soldatovi meridionalis</name>
    <dbReference type="NCBI Taxonomy" id="175797"/>
    <lineage>
        <taxon>Eukaryota</taxon>
        <taxon>Metazoa</taxon>
        <taxon>Chordata</taxon>
        <taxon>Craniata</taxon>
        <taxon>Vertebrata</taxon>
        <taxon>Euteleostomi</taxon>
        <taxon>Actinopterygii</taxon>
        <taxon>Neopterygii</taxon>
        <taxon>Teleostei</taxon>
        <taxon>Ostariophysi</taxon>
        <taxon>Siluriformes</taxon>
        <taxon>Siluridae</taxon>
        <taxon>Silurus</taxon>
    </lineage>
</organism>
<dbReference type="SUPFAM" id="SSF57959">
    <property type="entry name" value="Leucine zipper domain"/>
    <property type="match status" value="1"/>
</dbReference>
<dbReference type="PROSITE" id="PS00036">
    <property type="entry name" value="BZIP_BASIC"/>
    <property type="match status" value="1"/>
</dbReference>
<feature type="compositionally biased region" description="Basic and acidic residues" evidence="1">
    <location>
        <begin position="408"/>
        <end position="417"/>
    </location>
</feature>
<evidence type="ECO:0000259" key="2">
    <source>
        <dbReference type="PROSITE" id="PS00036"/>
    </source>
</evidence>
<accession>A0A8T0AW61</accession>
<dbReference type="GO" id="GO:0000981">
    <property type="term" value="F:DNA-binding transcription factor activity, RNA polymerase II-specific"/>
    <property type="evidence" value="ECO:0007669"/>
    <property type="project" value="TreeGrafter"/>
</dbReference>
<reference evidence="3" key="1">
    <citation type="submission" date="2020-08" db="EMBL/GenBank/DDBJ databases">
        <title>Chromosome-level assembly of Southern catfish (Silurus meridionalis) provides insights into visual adaptation to the nocturnal and benthic lifestyles.</title>
        <authorList>
            <person name="Zhang Y."/>
            <person name="Wang D."/>
            <person name="Peng Z."/>
        </authorList>
    </citation>
    <scope>NUCLEOTIDE SEQUENCE</scope>
    <source>
        <strain evidence="3">SWU-2019-XX</strain>
        <tissue evidence="3">Muscle</tissue>
    </source>
</reference>
<dbReference type="GO" id="GO:0006986">
    <property type="term" value="P:response to unfolded protein"/>
    <property type="evidence" value="ECO:0007669"/>
    <property type="project" value="InterPro"/>
</dbReference>
<comment type="caution">
    <text evidence="3">The sequence shown here is derived from an EMBL/GenBank/DDBJ whole genome shotgun (WGS) entry which is preliminary data.</text>
</comment>
<feature type="compositionally biased region" description="Acidic residues" evidence="1">
    <location>
        <begin position="418"/>
        <end position="439"/>
    </location>
</feature>
<feature type="compositionally biased region" description="Acidic residues" evidence="1">
    <location>
        <begin position="375"/>
        <end position="407"/>
    </location>
</feature>
<dbReference type="InterPro" id="IPR046347">
    <property type="entry name" value="bZIP_sf"/>
</dbReference>
<dbReference type="GO" id="GO:0000977">
    <property type="term" value="F:RNA polymerase II transcription regulatory region sequence-specific DNA binding"/>
    <property type="evidence" value="ECO:0007669"/>
    <property type="project" value="TreeGrafter"/>
</dbReference>
<evidence type="ECO:0000313" key="4">
    <source>
        <dbReference type="Proteomes" id="UP000606274"/>
    </source>
</evidence>
<dbReference type="InterPro" id="IPR039165">
    <property type="entry name" value="CREBRF"/>
</dbReference>
<dbReference type="AlphaFoldDB" id="A0A8T0AW61"/>
<keyword evidence="4" id="KW-1185">Reference proteome</keyword>
<name>A0A8T0AW61_SILME</name>
<sequence length="678" mass="75657">MPQPSVSGMDPPFGDAFQNYTFADQALTSTDLLANNSDPDFIYELDRDMTCRQSPGSEEFEVEDCKEFDSMENPPELIDTDLTYSSNFEQWDTYWEDLTKYTRLTSCDIWGTKEVDFLGLDDFSSPYQDEEVIGRTPTLAQLNSEDSQPVCDNLYLPDSLSGQKQTVFPPPAVGKKMGRTTTSVTSSNHSTLPDYAEGSQKATWPVPSCTETMAKAQMQGPSRISSPQPENTDYVRKAKVRISVPRKPFPDSCAQQITVSTSSTLTKEHESSASLIGNAQAATTDTPSSLIPLVCEKSVEVCKQEAPCGSTPEVGLSRGKPQKLNFPVAGISETLLTVSALGADATAAAEKKKEEEHNYSLFLTRARLAGKASTDMEEDEDEEEEEVEEEEEEEEAEGVDLDDEDHDEGFGSEHELSENEEEDEEEDDDYEGDKDDDISDAFSEPGCDTDMVEDVKGLTPGISRKRGKRRYFWEYSEQLTPSKQERMLKPSEWDRDTLPSNMYQKNGLHHGKYTLKKSRRTDVEDLTPNPRKLLQIGNELHKLNKVISDLTPVSELPLTARPRSRKEKNKLASRACRLKKKAQYEANKVKLWGLGTEYDRLLFVINTIKEEIVNRVQDNSNNNGTSMAEKLDKLIEETLVQSPVAGQTSDFVNQILENTGKGDPTGGLVGLRVPTLKV</sequence>
<evidence type="ECO:0000256" key="1">
    <source>
        <dbReference type="SAM" id="MobiDB-lite"/>
    </source>
</evidence>
<feature type="domain" description="BZIP" evidence="2">
    <location>
        <begin position="565"/>
        <end position="579"/>
    </location>
</feature>
<feature type="region of interest" description="Disordered" evidence="1">
    <location>
        <begin position="168"/>
        <end position="203"/>
    </location>
</feature>
<dbReference type="PANTHER" id="PTHR21552:SF2">
    <property type="entry name" value="CREB3 REGULATORY FACTOR"/>
    <property type="match status" value="1"/>
</dbReference>
<dbReference type="OrthoDB" id="8931646at2759"/>
<dbReference type="EMBL" id="JABFDY010000015">
    <property type="protein sequence ID" value="KAF7696921.1"/>
    <property type="molecule type" value="Genomic_DNA"/>
</dbReference>